<feature type="compositionally biased region" description="Basic and acidic residues" evidence="1">
    <location>
        <begin position="196"/>
        <end position="225"/>
    </location>
</feature>
<feature type="region of interest" description="Disordered" evidence="1">
    <location>
        <begin position="112"/>
        <end position="299"/>
    </location>
</feature>
<feature type="compositionally biased region" description="Polar residues" evidence="1">
    <location>
        <begin position="255"/>
        <end position="265"/>
    </location>
</feature>
<evidence type="ECO:0000313" key="3">
    <source>
        <dbReference type="Proteomes" id="UP000271241"/>
    </source>
</evidence>
<protein>
    <submittedName>
        <fullName evidence="2">Uncharacterized protein</fullName>
    </submittedName>
</protein>
<evidence type="ECO:0000313" key="2">
    <source>
        <dbReference type="EMBL" id="RKP10649.1"/>
    </source>
</evidence>
<feature type="compositionally biased region" description="Polar residues" evidence="1">
    <location>
        <begin position="131"/>
        <end position="142"/>
    </location>
</feature>
<feature type="compositionally biased region" description="Low complexity" evidence="1">
    <location>
        <begin position="227"/>
        <end position="238"/>
    </location>
</feature>
<evidence type="ECO:0000256" key="1">
    <source>
        <dbReference type="SAM" id="MobiDB-lite"/>
    </source>
</evidence>
<sequence>MSQIDAATLDMLVRATPPDQLALLQQYQMQLEAQMLADAAGFTQATPMMAPLSPAPTEGSMASPALLPTVEKLPPAHYSTHGATMIMPRKVATVKDRGNDSVLSSLMSKLHIGSRQGEEKDSRKMKPATTVAVTNPAQTKPSKASMGGSATAPVAAVGKRDGMKRYTPPASHRAKRFEKPTTNSLALASAGSLGKKKTEASAGKTKDQPAVDGQTKGKESERDDAPADAPGADSSSAAVGRERMLALLRRLQMHVDQTTKVQESEPTSDKASDKSVASLSTAEPASDADAVAPAQASIG</sequence>
<dbReference type="Proteomes" id="UP000271241">
    <property type="component" value="Unassembled WGS sequence"/>
</dbReference>
<gene>
    <name evidence="2" type="ORF">THASP1DRAFT_27575</name>
</gene>
<reference evidence="3" key="1">
    <citation type="journal article" date="2018" name="Nat. Microbiol.">
        <title>Leveraging single-cell genomics to expand the fungal tree of life.</title>
        <authorList>
            <person name="Ahrendt S.R."/>
            <person name="Quandt C.A."/>
            <person name="Ciobanu D."/>
            <person name="Clum A."/>
            <person name="Salamov A."/>
            <person name="Andreopoulos B."/>
            <person name="Cheng J.F."/>
            <person name="Woyke T."/>
            <person name="Pelin A."/>
            <person name="Henrissat B."/>
            <person name="Reynolds N.K."/>
            <person name="Benny G.L."/>
            <person name="Smith M.E."/>
            <person name="James T.Y."/>
            <person name="Grigoriev I.V."/>
        </authorList>
    </citation>
    <scope>NUCLEOTIDE SEQUENCE [LARGE SCALE GENOMIC DNA]</scope>
    <source>
        <strain evidence="3">RSA 1356</strain>
    </source>
</reference>
<organism evidence="2 3">
    <name type="scientific">Thamnocephalis sphaerospora</name>
    <dbReference type="NCBI Taxonomy" id="78915"/>
    <lineage>
        <taxon>Eukaryota</taxon>
        <taxon>Fungi</taxon>
        <taxon>Fungi incertae sedis</taxon>
        <taxon>Zoopagomycota</taxon>
        <taxon>Zoopagomycotina</taxon>
        <taxon>Zoopagomycetes</taxon>
        <taxon>Zoopagales</taxon>
        <taxon>Sigmoideomycetaceae</taxon>
        <taxon>Thamnocephalis</taxon>
    </lineage>
</organism>
<proteinExistence type="predicted"/>
<dbReference type="AlphaFoldDB" id="A0A4V1IXD2"/>
<keyword evidence="3" id="KW-1185">Reference proteome</keyword>
<feature type="compositionally biased region" description="Low complexity" evidence="1">
    <location>
        <begin position="282"/>
        <end position="299"/>
    </location>
</feature>
<name>A0A4V1IXD2_9FUNG</name>
<dbReference type="EMBL" id="KZ992443">
    <property type="protein sequence ID" value="RKP10649.1"/>
    <property type="molecule type" value="Genomic_DNA"/>
</dbReference>
<accession>A0A4V1IXD2</accession>